<evidence type="ECO:0000313" key="3">
    <source>
        <dbReference type="EMBL" id="CAD7656122.1"/>
    </source>
</evidence>
<keyword evidence="2" id="KW-0472">Membrane</keyword>
<feature type="compositionally biased region" description="Pro residues" evidence="1">
    <location>
        <begin position="178"/>
        <end position="191"/>
    </location>
</feature>
<dbReference type="AlphaFoldDB" id="A0A7R9M9P0"/>
<evidence type="ECO:0000256" key="1">
    <source>
        <dbReference type="SAM" id="MobiDB-lite"/>
    </source>
</evidence>
<dbReference type="EMBL" id="OC925408">
    <property type="protein sequence ID" value="CAD7656122.1"/>
    <property type="molecule type" value="Genomic_DNA"/>
</dbReference>
<name>A0A7R9M9P0_9ACAR</name>
<dbReference type="EMBL" id="CAJPVJ010010583">
    <property type="protein sequence ID" value="CAG2173309.1"/>
    <property type="molecule type" value="Genomic_DNA"/>
</dbReference>
<proteinExistence type="predicted"/>
<evidence type="ECO:0000313" key="4">
    <source>
        <dbReference type="Proteomes" id="UP000728032"/>
    </source>
</evidence>
<organism evidence="3">
    <name type="scientific">Oppiella nova</name>
    <dbReference type="NCBI Taxonomy" id="334625"/>
    <lineage>
        <taxon>Eukaryota</taxon>
        <taxon>Metazoa</taxon>
        <taxon>Ecdysozoa</taxon>
        <taxon>Arthropoda</taxon>
        <taxon>Chelicerata</taxon>
        <taxon>Arachnida</taxon>
        <taxon>Acari</taxon>
        <taxon>Acariformes</taxon>
        <taxon>Sarcoptiformes</taxon>
        <taxon>Oribatida</taxon>
        <taxon>Brachypylina</taxon>
        <taxon>Oppioidea</taxon>
        <taxon>Oppiidae</taxon>
        <taxon>Oppiella</taxon>
    </lineage>
</organism>
<gene>
    <name evidence="3" type="ORF">ONB1V03_LOCUS12762</name>
</gene>
<evidence type="ECO:0000256" key="2">
    <source>
        <dbReference type="SAM" id="Phobius"/>
    </source>
</evidence>
<keyword evidence="2" id="KW-0812">Transmembrane</keyword>
<dbReference type="OrthoDB" id="10506206at2759"/>
<feature type="compositionally biased region" description="Basic and acidic residues" evidence="1">
    <location>
        <begin position="192"/>
        <end position="208"/>
    </location>
</feature>
<accession>A0A7R9M9P0</accession>
<reference evidence="3" key="1">
    <citation type="submission" date="2020-11" db="EMBL/GenBank/DDBJ databases">
        <authorList>
            <person name="Tran Van P."/>
        </authorList>
    </citation>
    <scope>NUCLEOTIDE SEQUENCE</scope>
</reference>
<feature type="transmembrane region" description="Helical" evidence="2">
    <location>
        <begin position="12"/>
        <end position="32"/>
    </location>
</feature>
<feature type="transmembrane region" description="Helical" evidence="2">
    <location>
        <begin position="102"/>
        <end position="124"/>
    </location>
</feature>
<dbReference type="Proteomes" id="UP000728032">
    <property type="component" value="Unassembled WGS sequence"/>
</dbReference>
<keyword evidence="4" id="KW-1185">Reference proteome</keyword>
<protein>
    <submittedName>
        <fullName evidence="3">Uncharacterized protein</fullName>
    </submittedName>
</protein>
<keyword evidence="2" id="KW-1133">Transmembrane helix</keyword>
<sequence>MLRLAMKSVSCVINCVWFQLLVISVQMMAFIVCDSNHNQTHYEFMANQLFSNSSLLDIKRFAFEYNSNKTVNICDTIDCNINLAFCELNQCLGMKDMGKLHYAVTCIIVAGVIVLLMATIYACHKENKRSIQWRTAHNRCEQHREQMMTLRILQTLIPQNRDAFRPYPEAIPLHMPNEAPPPYQLHYTPPPEYREATRHHHPDTEQPK</sequence>
<feature type="region of interest" description="Disordered" evidence="1">
    <location>
        <begin position="178"/>
        <end position="208"/>
    </location>
</feature>